<accession>A0ABU5EEV3</accession>
<feature type="region of interest" description="Disordered" evidence="1">
    <location>
        <begin position="78"/>
        <end position="105"/>
    </location>
</feature>
<keyword evidence="4" id="KW-1185">Reference proteome</keyword>
<evidence type="ECO:0000256" key="2">
    <source>
        <dbReference type="SAM" id="Phobius"/>
    </source>
</evidence>
<feature type="transmembrane region" description="Helical" evidence="2">
    <location>
        <begin position="42"/>
        <end position="67"/>
    </location>
</feature>
<keyword evidence="2" id="KW-0472">Membrane</keyword>
<protein>
    <recommendedName>
        <fullName evidence="5">Major facilitator superfamily (MFS) profile domain-containing protein</fullName>
    </recommendedName>
</protein>
<keyword evidence="2" id="KW-0812">Transmembrane</keyword>
<keyword evidence="2" id="KW-1133">Transmembrane helix</keyword>
<dbReference type="Proteomes" id="UP001279642">
    <property type="component" value="Unassembled WGS sequence"/>
</dbReference>
<sequence>MPRTIGGKLALGLGAGFLLGAGAALASLWAGAQLTGIWTHGFALYALIIGGGVTMMLAVGLMTALFYSDRSGHDAKVAREQDVSPDRLSQRGHQRDTPFRNDRKS</sequence>
<dbReference type="EMBL" id="JAXCLW010000006">
    <property type="protein sequence ID" value="MDY0884881.1"/>
    <property type="molecule type" value="Genomic_DNA"/>
</dbReference>
<evidence type="ECO:0000313" key="3">
    <source>
        <dbReference type="EMBL" id="MDY0884881.1"/>
    </source>
</evidence>
<evidence type="ECO:0000256" key="1">
    <source>
        <dbReference type="SAM" id="MobiDB-lite"/>
    </source>
</evidence>
<name>A0ABU5EEV3_9PROT</name>
<comment type="caution">
    <text evidence="3">The sequence shown here is derived from an EMBL/GenBank/DDBJ whole genome shotgun (WGS) entry which is preliminary data.</text>
</comment>
<dbReference type="RefSeq" id="WP_320509954.1">
    <property type="nucleotide sequence ID" value="NZ_JAXCLW010000006.1"/>
</dbReference>
<evidence type="ECO:0008006" key="5">
    <source>
        <dbReference type="Google" id="ProtNLM"/>
    </source>
</evidence>
<gene>
    <name evidence="3" type="ORF">SMD27_18700</name>
</gene>
<evidence type="ECO:0000313" key="4">
    <source>
        <dbReference type="Proteomes" id="UP001279642"/>
    </source>
</evidence>
<reference evidence="3 4" key="1">
    <citation type="journal article" date="2016" name="Antonie Van Leeuwenhoek">
        <title>Dongia soli sp. nov., isolated from soil from Dokdo, Korea.</title>
        <authorList>
            <person name="Kim D.U."/>
            <person name="Lee H."/>
            <person name="Kim H."/>
            <person name="Kim S.G."/>
            <person name="Ka J.O."/>
        </authorList>
    </citation>
    <scope>NUCLEOTIDE SEQUENCE [LARGE SCALE GENOMIC DNA]</scope>
    <source>
        <strain evidence="3 4">D78</strain>
    </source>
</reference>
<organism evidence="3 4">
    <name type="scientific">Dongia soli</name>
    <dbReference type="NCBI Taxonomy" id="600628"/>
    <lineage>
        <taxon>Bacteria</taxon>
        <taxon>Pseudomonadati</taxon>
        <taxon>Pseudomonadota</taxon>
        <taxon>Alphaproteobacteria</taxon>
        <taxon>Rhodospirillales</taxon>
        <taxon>Dongiaceae</taxon>
        <taxon>Dongia</taxon>
    </lineage>
</organism>
<proteinExistence type="predicted"/>